<evidence type="ECO:0000313" key="3">
    <source>
        <dbReference type="WBParaSite" id="nRc.2.0.1.t07855-RA"/>
    </source>
</evidence>
<feature type="signal peptide" evidence="1">
    <location>
        <begin position="1"/>
        <end position="33"/>
    </location>
</feature>
<dbReference type="WBParaSite" id="nRc.2.0.1.t07855-RA">
    <property type="protein sequence ID" value="nRc.2.0.1.t07855-RA"/>
    <property type="gene ID" value="nRc.2.0.1.g07855"/>
</dbReference>
<keyword evidence="1" id="KW-0732">Signal</keyword>
<proteinExistence type="predicted"/>
<dbReference type="Proteomes" id="UP000887565">
    <property type="component" value="Unplaced"/>
</dbReference>
<accession>A0A915I204</accession>
<evidence type="ECO:0000313" key="2">
    <source>
        <dbReference type="Proteomes" id="UP000887565"/>
    </source>
</evidence>
<sequence length="191" mass="21664">MKTTLPATIQKPAAPVHWIVFLTLSFLVPGDTCQYHYQCCGHQRCIGSQCRDKAPDEDNHQSQDHWCRYDLDCASEYVCDASQFTCIYKGPEYAHLPYTYKTQNNLSVRCDKNADCPGSGYYCKNGTYTCYDVATQNGNAYSSAILRWIASTGVGRHQPEPAETELLYFCDQCPLGSAETRLQFRSIYNFL</sequence>
<keyword evidence="2" id="KW-1185">Reference proteome</keyword>
<dbReference type="AlphaFoldDB" id="A0A915I204"/>
<evidence type="ECO:0000256" key="1">
    <source>
        <dbReference type="SAM" id="SignalP"/>
    </source>
</evidence>
<name>A0A915I204_ROMCU</name>
<reference evidence="3" key="1">
    <citation type="submission" date="2022-11" db="UniProtKB">
        <authorList>
            <consortium name="WormBaseParasite"/>
        </authorList>
    </citation>
    <scope>IDENTIFICATION</scope>
</reference>
<organism evidence="2 3">
    <name type="scientific">Romanomermis culicivorax</name>
    <name type="common">Nematode worm</name>
    <dbReference type="NCBI Taxonomy" id="13658"/>
    <lineage>
        <taxon>Eukaryota</taxon>
        <taxon>Metazoa</taxon>
        <taxon>Ecdysozoa</taxon>
        <taxon>Nematoda</taxon>
        <taxon>Enoplea</taxon>
        <taxon>Dorylaimia</taxon>
        <taxon>Mermithida</taxon>
        <taxon>Mermithoidea</taxon>
        <taxon>Mermithidae</taxon>
        <taxon>Romanomermis</taxon>
    </lineage>
</organism>
<feature type="chain" id="PRO_5037020169" evidence="1">
    <location>
        <begin position="34"/>
        <end position="191"/>
    </location>
</feature>
<protein>
    <submittedName>
        <fullName evidence="3">Dickkopf N-terminal cysteine-rich domain-containing protein</fullName>
    </submittedName>
</protein>